<accession>A0ABW3CU41</accession>
<keyword evidence="3" id="KW-1185">Reference proteome</keyword>
<evidence type="ECO:0000256" key="1">
    <source>
        <dbReference type="SAM" id="Phobius"/>
    </source>
</evidence>
<dbReference type="Proteomes" id="UP001596978">
    <property type="component" value="Unassembled WGS sequence"/>
</dbReference>
<keyword evidence="1" id="KW-0812">Transmembrane</keyword>
<name>A0ABW3CU41_9FLAO</name>
<dbReference type="RefSeq" id="WP_386402447.1">
    <property type="nucleotide sequence ID" value="NZ_JBHTJH010000001.1"/>
</dbReference>
<keyword evidence="1" id="KW-1133">Transmembrane helix</keyword>
<proteinExistence type="predicted"/>
<organism evidence="2 3">
    <name type="scientific">Sungkyunkwania multivorans</name>
    <dbReference type="NCBI Taxonomy" id="1173618"/>
    <lineage>
        <taxon>Bacteria</taxon>
        <taxon>Pseudomonadati</taxon>
        <taxon>Bacteroidota</taxon>
        <taxon>Flavobacteriia</taxon>
        <taxon>Flavobacteriales</taxon>
        <taxon>Flavobacteriaceae</taxon>
        <taxon>Sungkyunkwania</taxon>
    </lineage>
</organism>
<evidence type="ECO:0000313" key="2">
    <source>
        <dbReference type="EMBL" id="MFD0860712.1"/>
    </source>
</evidence>
<feature type="transmembrane region" description="Helical" evidence="1">
    <location>
        <begin position="12"/>
        <end position="31"/>
    </location>
</feature>
<feature type="transmembrane region" description="Helical" evidence="1">
    <location>
        <begin position="37"/>
        <end position="56"/>
    </location>
</feature>
<gene>
    <name evidence="2" type="ORF">ACFQ1M_00720</name>
</gene>
<reference evidence="3" key="1">
    <citation type="journal article" date="2019" name="Int. J. Syst. Evol. Microbiol.">
        <title>The Global Catalogue of Microorganisms (GCM) 10K type strain sequencing project: providing services to taxonomists for standard genome sequencing and annotation.</title>
        <authorList>
            <consortium name="The Broad Institute Genomics Platform"/>
            <consortium name="The Broad Institute Genome Sequencing Center for Infectious Disease"/>
            <person name="Wu L."/>
            <person name="Ma J."/>
        </authorList>
    </citation>
    <scope>NUCLEOTIDE SEQUENCE [LARGE SCALE GENOMIC DNA]</scope>
    <source>
        <strain evidence="3">CCUG 62952</strain>
    </source>
</reference>
<keyword evidence="1" id="KW-0472">Membrane</keyword>
<protein>
    <submittedName>
        <fullName evidence="2">Uncharacterized protein</fullName>
    </submittedName>
</protein>
<evidence type="ECO:0000313" key="3">
    <source>
        <dbReference type="Proteomes" id="UP001596978"/>
    </source>
</evidence>
<comment type="caution">
    <text evidence="2">The sequence shown here is derived from an EMBL/GenBank/DDBJ whole genome shotgun (WGS) entry which is preliminary data.</text>
</comment>
<dbReference type="EMBL" id="JBHTJH010000001">
    <property type="protein sequence ID" value="MFD0860712.1"/>
    <property type="molecule type" value="Genomic_DNA"/>
</dbReference>
<sequence length="60" mass="6901">MLKNFIQKIGIINAVMLLVVLSIIIVAEYVFIKIDKIDGIFIGLWAPTILGFMNFLKYRK</sequence>